<dbReference type="AlphaFoldDB" id="A0A183VFC4"/>
<gene>
    <name evidence="5" type="ORF">TCNE_LOCUS19443</name>
</gene>
<accession>A0A183VFC4</accession>
<evidence type="ECO:0000313" key="6">
    <source>
        <dbReference type="Proteomes" id="UP000050794"/>
    </source>
</evidence>
<evidence type="ECO:0000313" key="5">
    <source>
        <dbReference type="EMBL" id="VDM50764.1"/>
    </source>
</evidence>
<proteinExistence type="inferred from homology"/>
<dbReference type="GO" id="GO:1904263">
    <property type="term" value="P:positive regulation of TORC1 signaling"/>
    <property type="evidence" value="ECO:0007669"/>
    <property type="project" value="TreeGrafter"/>
</dbReference>
<evidence type="ECO:0000256" key="3">
    <source>
        <dbReference type="ARBA" id="ARBA00022737"/>
    </source>
</evidence>
<sequence length="248" mass="28054">MNIFVCGDEGGSVHFWDVRRSSRPLRQFVAHRDTTSVQLSPNYVDRNLLATAGRDRFIRIWNWSDRTDGSTDASIYSVETLAPLALIRWRPQHKYQLASCAFVGDTNIYVWDIRRPFIPFASFDDHRSVCCDMLWKDGIADSFVAASSDGVIMIHRFENAHQPLAHANDIAVDVSPSGEIIIASSDQLKVKNEALADIGKLKQGAVSPPRPNNYDPFRSWAHSSLIRCLPQEKHIGLSPDRLIYFARK</sequence>
<evidence type="ECO:0000256" key="2">
    <source>
        <dbReference type="ARBA" id="ARBA00022574"/>
    </source>
</evidence>
<reference evidence="5 6" key="2">
    <citation type="submission" date="2018-11" db="EMBL/GenBank/DDBJ databases">
        <authorList>
            <consortium name="Pathogen Informatics"/>
        </authorList>
    </citation>
    <scope>NUCLEOTIDE SEQUENCE [LARGE SCALE GENOMIC DNA]</scope>
</reference>
<keyword evidence="6" id="KW-1185">Reference proteome</keyword>
<name>A0A183VFC4_TOXCA</name>
<organism evidence="6 7">
    <name type="scientific">Toxocara canis</name>
    <name type="common">Canine roundworm</name>
    <dbReference type="NCBI Taxonomy" id="6265"/>
    <lineage>
        <taxon>Eukaryota</taxon>
        <taxon>Metazoa</taxon>
        <taxon>Ecdysozoa</taxon>
        <taxon>Nematoda</taxon>
        <taxon>Chromadorea</taxon>
        <taxon>Rhabditida</taxon>
        <taxon>Spirurina</taxon>
        <taxon>Ascaridomorpha</taxon>
        <taxon>Ascaridoidea</taxon>
        <taxon>Toxocaridae</taxon>
        <taxon>Toxocara</taxon>
    </lineage>
</organism>
<evidence type="ECO:0000256" key="1">
    <source>
        <dbReference type="ARBA" id="ARBA00008134"/>
    </source>
</evidence>
<keyword evidence="2" id="KW-0853">WD repeat</keyword>
<dbReference type="SMART" id="SM00320">
    <property type="entry name" value="WD40"/>
    <property type="match status" value="3"/>
</dbReference>
<dbReference type="InterPro" id="IPR036322">
    <property type="entry name" value="WD40_repeat_dom_sf"/>
</dbReference>
<dbReference type="Gene3D" id="2.130.10.10">
    <property type="entry name" value="YVTN repeat-like/Quinoprotein amine dehydrogenase"/>
    <property type="match status" value="2"/>
</dbReference>
<dbReference type="InterPro" id="IPR037590">
    <property type="entry name" value="WDR24"/>
</dbReference>
<dbReference type="PANTHER" id="PTHR46200:SF1">
    <property type="entry name" value="GATOR COMPLEX PROTEIN WDR24"/>
    <property type="match status" value="1"/>
</dbReference>
<dbReference type="GO" id="GO:0005829">
    <property type="term" value="C:cytosol"/>
    <property type="evidence" value="ECO:0007669"/>
    <property type="project" value="TreeGrafter"/>
</dbReference>
<dbReference type="SUPFAM" id="SSF50978">
    <property type="entry name" value="WD40 repeat-like"/>
    <property type="match status" value="1"/>
</dbReference>
<dbReference type="Pfam" id="PF00400">
    <property type="entry name" value="WD40"/>
    <property type="match status" value="1"/>
</dbReference>
<dbReference type="InterPro" id="IPR001680">
    <property type="entry name" value="WD40_rpt"/>
</dbReference>
<dbReference type="Proteomes" id="UP000050794">
    <property type="component" value="Unassembled WGS sequence"/>
</dbReference>
<evidence type="ECO:0000313" key="7">
    <source>
        <dbReference type="WBParaSite" id="TCNE_0001944801-mRNA-1"/>
    </source>
</evidence>
<comment type="similarity">
    <text evidence="1">Belongs to the WD repeat WDR24 family.</text>
</comment>
<reference evidence="7" key="1">
    <citation type="submission" date="2016-06" db="UniProtKB">
        <authorList>
            <consortium name="WormBaseParasite"/>
        </authorList>
    </citation>
    <scope>IDENTIFICATION</scope>
</reference>
<dbReference type="WBParaSite" id="TCNE_0001944801-mRNA-1">
    <property type="protein sequence ID" value="TCNE_0001944801-mRNA-1"/>
    <property type="gene ID" value="TCNE_0001944801"/>
</dbReference>
<protein>
    <recommendedName>
        <fullName evidence="4">GATOR2 complex protein WDR24</fullName>
    </recommendedName>
</protein>
<keyword evidence="3" id="KW-0677">Repeat</keyword>
<dbReference type="PANTHER" id="PTHR46200">
    <property type="entry name" value="GATOR COMPLEX PROTEIN WDR24"/>
    <property type="match status" value="1"/>
</dbReference>
<dbReference type="GO" id="GO:0061700">
    <property type="term" value="C:GATOR2 complex"/>
    <property type="evidence" value="ECO:0007669"/>
    <property type="project" value="TreeGrafter"/>
</dbReference>
<dbReference type="GO" id="GO:0016239">
    <property type="term" value="P:positive regulation of macroautophagy"/>
    <property type="evidence" value="ECO:0007669"/>
    <property type="project" value="TreeGrafter"/>
</dbReference>
<dbReference type="EMBL" id="UYWY01026922">
    <property type="protein sequence ID" value="VDM50764.1"/>
    <property type="molecule type" value="Genomic_DNA"/>
</dbReference>
<evidence type="ECO:0000256" key="4">
    <source>
        <dbReference type="ARBA" id="ARBA00040269"/>
    </source>
</evidence>
<dbReference type="GO" id="GO:0005774">
    <property type="term" value="C:vacuolar membrane"/>
    <property type="evidence" value="ECO:0007669"/>
    <property type="project" value="TreeGrafter"/>
</dbReference>
<dbReference type="InterPro" id="IPR015943">
    <property type="entry name" value="WD40/YVTN_repeat-like_dom_sf"/>
</dbReference>